<dbReference type="NCBIfam" id="TIGR01730">
    <property type="entry name" value="RND_mfp"/>
    <property type="match status" value="1"/>
</dbReference>
<dbReference type="GO" id="GO:0015562">
    <property type="term" value="F:efflux transmembrane transporter activity"/>
    <property type="evidence" value="ECO:0007669"/>
    <property type="project" value="TreeGrafter"/>
</dbReference>
<dbReference type="Gene3D" id="2.40.420.20">
    <property type="match status" value="1"/>
</dbReference>
<evidence type="ECO:0000256" key="1">
    <source>
        <dbReference type="ARBA" id="ARBA00009477"/>
    </source>
</evidence>
<gene>
    <name evidence="2" type="ordered locus">HRM2_48380</name>
</gene>
<evidence type="ECO:0000313" key="3">
    <source>
        <dbReference type="Proteomes" id="UP000000442"/>
    </source>
</evidence>
<dbReference type="GO" id="GO:1990281">
    <property type="term" value="C:efflux pump complex"/>
    <property type="evidence" value="ECO:0007669"/>
    <property type="project" value="TreeGrafter"/>
</dbReference>
<sequence length="357" mass="38743">MKLKNGLIWMVVAVSLMVPGLEGAMAHDGAASPPARVVTAPVIERVVAESTKVLGTLFFDRVSNLSTEVGGLVSSVHFNEGDRLKQGAVMFRLNTDFIDNEIESVLAQMDQVRVRLAKAEKDLGRYKTLFDQEAVSETEYDNILLSKEELVKQTVILEKQLEFARLKRAKSVIRSPFDGLVLEKTAEKGDWVSQGSRLCAMGSMDDLFVKVPVSEDFLVFAQKGEQVEVSIDSLGKRLMGVVDGVIPVADPQTKSVFVKVKLPQLENPVLNMSATVSMPVASKKNMLLVPRDALVNFNGQNMVYTVADGKATPMPVTILAYVGDHVAIASGGFKAGMPLVVDGNARLRPGQAVTIIN</sequence>
<proteinExistence type="inferred from homology"/>
<dbReference type="eggNOG" id="COG0845">
    <property type="taxonomic scope" value="Bacteria"/>
</dbReference>
<evidence type="ECO:0000313" key="2">
    <source>
        <dbReference type="EMBL" id="ACN17886.1"/>
    </source>
</evidence>
<dbReference type="InterPro" id="IPR006143">
    <property type="entry name" value="RND_pump_MFP"/>
</dbReference>
<dbReference type="AlphaFoldDB" id="C0QIE2"/>
<dbReference type="Gene3D" id="1.10.287.470">
    <property type="entry name" value="Helix hairpin bin"/>
    <property type="match status" value="1"/>
</dbReference>
<dbReference type="PANTHER" id="PTHR30469:SF38">
    <property type="entry name" value="HLYD FAMILY SECRETION PROTEIN"/>
    <property type="match status" value="1"/>
</dbReference>
<dbReference type="PANTHER" id="PTHR30469">
    <property type="entry name" value="MULTIDRUG RESISTANCE PROTEIN MDTA"/>
    <property type="match status" value="1"/>
</dbReference>
<organism evidence="2 3">
    <name type="scientific">Desulforapulum autotrophicum (strain ATCC 43914 / DSM 3382 / VKM B-1955 / HRM2)</name>
    <name type="common">Desulfobacterium autotrophicum</name>
    <dbReference type="NCBI Taxonomy" id="177437"/>
    <lineage>
        <taxon>Bacteria</taxon>
        <taxon>Pseudomonadati</taxon>
        <taxon>Thermodesulfobacteriota</taxon>
        <taxon>Desulfobacteria</taxon>
        <taxon>Desulfobacterales</taxon>
        <taxon>Desulfobacteraceae</taxon>
        <taxon>Desulforapulum</taxon>
    </lineage>
</organism>
<dbReference type="SUPFAM" id="SSF111369">
    <property type="entry name" value="HlyD-like secretion proteins"/>
    <property type="match status" value="1"/>
</dbReference>
<dbReference type="RefSeq" id="WP_015906593.1">
    <property type="nucleotide sequence ID" value="NC_012108.1"/>
</dbReference>
<keyword evidence="3" id="KW-1185">Reference proteome</keyword>
<dbReference type="Gene3D" id="2.40.30.170">
    <property type="match status" value="1"/>
</dbReference>
<accession>C0QIE2</accession>
<dbReference type="HOGENOM" id="CLU_018816_1_2_7"/>
<dbReference type="Proteomes" id="UP000000442">
    <property type="component" value="Chromosome"/>
</dbReference>
<dbReference type="OrthoDB" id="5318766at2"/>
<dbReference type="KEGG" id="dat:HRM2_48380"/>
<dbReference type="Gene3D" id="2.40.50.100">
    <property type="match status" value="1"/>
</dbReference>
<protein>
    <submittedName>
        <fullName evidence="2">Membrane-fusion protein</fullName>
    </submittedName>
</protein>
<name>C0QIE2_DESAH</name>
<dbReference type="EMBL" id="CP001087">
    <property type="protein sequence ID" value="ACN17886.1"/>
    <property type="molecule type" value="Genomic_DNA"/>
</dbReference>
<dbReference type="STRING" id="177437.HRM2_48380"/>
<comment type="similarity">
    <text evidence="1">Belongs to the membrane fusion protein (MFP) (TC 8.A.1) family.</text>
</comment>
<reference evidence="2 3" key="1">
    <citation type="journal article" date="2009" name="Environ. Microbiol.">
        <title>Genome sequence of Desulfobacterium autotrophicum HRM2, a marine sulfate reducer oxidizing organic carbon completely to carbon dioxide.</title>
        <authorList>
            <person name="Strittmatter A.W."/>
            <person name="Liesegang H."/>
            <person name="Rabus R."/>
            <person name="Decker I."/>
            <person name="Amann J."/>
            <person name="Andres S."/>
            <person name="Henne A."/>
            <person name="Fricke W.F."/>
            <person name="Martinez-Arias R."/>
            <person name="Bartels D."/>
            <person name="Goesmann A."/>
            <person name="Krause L."/>
            <person name="Puehler A."/>
            <person name="Klenk H.P."/>
            <person name="Richter M."/>
            <person name="Schuler M."/>
            <person name="Gloeckner F.O."/>
            <person name="Meyerdierks A."/>
            <person name="Gottschalk G."/>
            <person name="Amann R."/>
        </authorList>
    </citation>
    <scope>NUCLEOTIDE SEQUENCE [LARGE SCALE GENOMIC DNA]</scope>
    <source>
        <strain evidence="3">ATCC 43914 / DSM 3382 / HRM2</strain>
    </source>
</reference>